<evidence type="ECO:0000313" key="2">
    <source>
        <dbReference type="Proteomes" id="UP000182569"/>
    </source>
</evidence>
<gene>
    <name evidence="1" type="ORF">A7L45_00890</name>
</gene>
<dbReference type="Proteomes" id="UP000182569">
    <property type="component" value="Chromosome"/>
</dbReference>
<dbReference type="EMBL" id="CP015756">
    <property type="protein sequence ID" value="APC38727.1"/>
    <property type="molecule type" value="Genomic_DNA"/>
</dbReference>
<sequence length="213" mass="24972">MTFLKILKKDGTTIDCKIDTEDLQRVLEKGRWFAEWNKDFNNFLAQNLGTYYIEEKKYRRKQSLQSFILEVHPKAPVRHINGDTLDNRKSNLEVYDQNTMNSYEGIDEESVAVILRDRYGKEKARTIIDKEDLNRVINNGYTWVLFKKDTEPYAVANTPEGKIYLNRFIMSTTEDMITHPINLNTLDNRKANLENKNPNIENVENAVSEETEN</sequence>
<dbReference type="AlphaFoldDB" id="A0A1J0GBR3"/>
<accession>A0A1J0GBR3</accession>
<evidence type="ECO:0000313" key="1">
    <source>
        <dbReference type="EMBL" id="APC38727.1"/>
    </source>
</evidence>
<reference evidence="2" key="1">
    <citation type="journal article" date="2016" name="Front. Microbiol.">
        <title>Complete Genome Sequence of Clostridium estertheticum DSM 8809, a Microbe Identified in Spoiled Vacuum Packed Beef.</title>
        <authorList>
            <person name="Yu Z."/>
            <person name="Gunn L."/>
            <person name="Brennan E."/>
            <person name="Reid R."/>
            <person name="Wall P.G."/>
            <person name="Gaora O.P."/>
            <person name="Hurley D."/>
            <person name="Bolton D."/>
            <person name="Fanning S."/>
        </authorList>
    </citation>
    <scope>NUCLEOTIDE SEQUENCE [LARGE SCALE GENOMIC DNA]</scope>
    <source>
        <strain evidence="2">DSM 8809</strain>
    </source>
</reference>
<dbReference type="OrthoDB" id="8974199at2"/>
<organism evidence="1 2">
    <name type="scientific">Clostridium estertheticum subsp. estertheticum</name>
    <dbReference type="NCBI Taxonomy" id="1552"/>
    <lineage>
        <taxon>Bacteria</taxon>
        <taxon>Bacillati</taxon>
        <taxon>Bacillota</taxon>
        <taxon>Clostridia</taxon>
        <taxon>Eubacteriales</taxon>
        <taxon>Clostridiaceae</taxon>
        <taxon>Clostridium</taxon>
    </lineage>
</organism>
<name>A0A1J0GBR3_9CLOT</name>
<protein>
    <submittedName>
        <fullName evidence="1">Uncharacterized protein</fullName>
    </submittedName>
</protein>
<proteinExistence type="predicted"/>
<dbReference type="KEGG" id="ceu:A7L45_00890"/>
<keyword evidence="2" id="KW-1185">Reference proteome</keyword>